<comment type="function">
    <text evidence="5">Acetylates the N-terminal alanine of ribosomal protein bS18.</text>
</comment>
<dbReference type="NCBIfam" id="TIGR01575">
    <property type="entry name" value="rimI"/>
    <property type="match status" value="1"/>
</dbReference>
<dbReference type="Pfam" id="PF00583">
    <property type="entry name" value="Acetyltransf_1"/>
    <property type="match status" value="1"/>
</dbReference>
<dbReference type="GO" id="GO:0008999">
    <property type="term" value="F:protein-N-terminal-alanine acetyltransferase activity"/>
    <property type="evidence" value="ECO:0007669"/>
    <property type="project" value="UniProtKB-EC"/>
</dbReference>
<evidence type="ECO:0000256" key="4">
    <source>
        <dbReference type="ARBA" id="ARBA00023315"/>
    </source>
</evidence>
<name>A0A0U5CAU4_9BACL</name>
<protein>
    <recommendedName>
        <fullName evidence="5">[Ribosomal protein bS18]-alanine N-acetyltransferase</fullName>
        <ecNumber evidence="5">2.3.1.266</ecNumber>
    </recommendedName>
</protein>
<dbReference type="SUPFAM" id="SSF55729">
    <property type="entry name" value="Acyl-CoA N-acyltransferases (Nat)"/>
    <property type="match status" value="1"/>
</dbReference>
<dbReference type="InterPro" id="IPR006464">
    <property type="entry name" value="AcTrfase_RimI/Ard1"/>
</dbReference>
<evidence type="ECO:0000256" key="1">
    <source>
        <dbReference type="ARBA" id="ARBA00005395"/>
    </source>
</evidence>
<evidence type="ECO:0000313" key="6">
    <source>
        <dbReference type="EMBL" id="BAU29891.1"/>
    </source>
</evidence>
<organism evidence="6 7">
    <name type="scientific">Aneurinibacillus soli</name>
    <dbReference type="NCBI Taxonomy" id="1500254"/>
    <lineage>
        <taxon>Bacteria</taxon>
        <taxon>Bacillati</taxon>
        <taxon>Bacillota</taxon>
        <taxon>Bacilli</taxon>
        <taxon>Bacillales</taxon>
        <taxon>Paenibacillaceae</taxon>
        <taxon>Aneurinibacillus group</taxon>
        <taxon>Aneurinibacillus</taxon>
    </lineage>
</organism>
<dbReference type="AlphaFoldDB" id="A0A0U5CAU4"/>
<comment type="similarity">
    <text evidence="1 5">Belongs to the acetyltransferase family. RimI subfamily.</text>
</comment>
<dbReference type="PANTHER" id="PTHR43420:SF44">
    <property type="entry name" value="ACETYLTRANSFERASE YPEA"/>
    <property type="match status" value="1"/>
</dbReference>
<comment type="catalytic activity">
    <reaction evidence="5">
        <text>N-terminal L-alanyl-[ribosomal protein bS18] + acetyl-CoA = N-terminal N(alpha)-acetyl-L-alanyl-[ribosomal protein bS18] + CoA + H(+)</text>
        <dbReference type="Rhea" id="RHEA:43756"/>
        <dbReference type="Rhea" id="RHEA-COMP:10676"/>
        <dbReference type="Rhea" id="RHEA-COMP:10677"/>
        <dbReference type="ChEBI" id="CHEBI:15378"/>
        <dbReference type="ChEBI" id="CHEBI:57287"/>
        <dbReference type="ChEBI" id="CHEBI:57288"/>
        <dbReference type="ChEBI" id="CHEBI:64718"/>
        <dbReference type="ChEBI" id="CHEBI:83683"/>
        <dbReference type="EC" id="2.3.1.266"/>
    </reaction>
</comment>
<dbReference type="PROSITE" id="PS51186">
    <property type="entry name" value="GNAT"/>
    <property type="match status" value="1"/>
</dbReference>
<dbReference type="EMBL" id="AP017312">
    <property type="protein sequence ID" value="BAU29891.1"/>
    <property type="molecule type" value="Genomic_DNA"/>
</dbReference>
<evidence type="ECO:0000256" key="2">
    <source>
        <dbReference type="ARBA" id="ARBA00022490"/>
    </source>
</evidence>
<dbReference type="InterPro" id="IPR050680">
    <property type="entry name" value="YpeA/RimI_acetyltransf"/>
</dbReference>
<dbReference type="Gene3D" id="3.40.630.30">
    <property type="match status" value="1"/>
</dbReference>
<dbReference type="CDD" id="cd04301">
    <property type="entry name" value="NAT_SF"/>
    <property type="match status" value="1"/>
</dbReference>
<proteinExistence type="inferred from homology"/>
<sequence>MKTEKSVVIRRMEMRDLDDIEVVEKHSFAIPWSRDSFINEMQTNVFARYLVVESEGRVIGYGGMWLVVDEAHITNIAIHPDFRGHGLGEKLMRALMFVAFESGAAHMTLEVRRSNTPAQRLYEKLTFKAEGIRPGYYTDNGEDAIIMWANLSGQ</sequence>
<evidence type="ECO:0000256" key="5">
    <source>
        <dbReference type="RuleBase" id="RU363094"/>
    </source>
</evidence>
<accession>A0A0U5CAU4</accession>
<gene>
    <name evidence="6" type="ORF">CB4_04145</name>
</gene>
<evidence type="ECO:0000313" key="7">
    <source>
        <dbReference type="Proteomes" id="UP000217696"/>
    </source>
</evidence>
<dbReference type="PANTHER" id="PTHR43420">
    <property type="entry name" value="ACETYLTRANSFERASE"/>
    <property type="match status" value="1"/>
</dbReference>
<keyword evidence="3 6" id="KW-0808">Transferase</keyword>
<evidence type="ECO:0000256" key="3">
    <source>
        <dbReference type="ARBA" id="ARBA00022679"/>
    </source>
</evidence>
<dbReference type="Proteomes" id="UP000217696">
    <property type="component" value="Chromosome"/>
</dbReference>
<keyword evidence="7" id="KW-1185">Reference proteome</keyword>
<dbReference type="InterPro" id="IPR016181">
    <property type="entry name" value="Acyl_CoA_acyltransferase"/>
</dbReference>
<reference evidence="6 7" key="1">
    <citation type="submission" date="2015-12" db="EMBL/GenBank/DDBJ databases">
        <title>Genome sequence of Aneurinibacillus soli.</title>
        <authorList>
            <person name="Lee J.S."/>
            <person name="Lee K.C."/>
            <person name="Kim K.K."/>
            <person name="Lee B.W."/>
        </authorList>
    </citation>
    <scope>NUCLEOTIDE SEQUENCE [LARGE SCALE GENOMIC DNA]</scope>
    <source>
        <strain evidence="6 7">CB4</strain>
    </source>
</reference>
<dbReference type="KEGG" id="asoc:CB4_04145"/>
<dbReference type="InterPro" id="IPR000182">
    <property type="entry name" value="GNAT_dom"/>
</dbReference>
<comment type="subcellular location">
    <subcellularLocation>
        <location evidence="5">Cytoplasm</location>
    </subcellularLocation>
</comment>
<dbReference type="EC" id="2.3.1.266" evidence="5"/>
<keyword evidence="4" id="KW-0012">Acyltransferase</keyword>
<keyword evidence="2 5" id="KW-0963">Cytoplasm</keyword>
<dbReference type="GO" id="GO:0005737">
    <property type="term" value="C:cytoplasm"/>
    <property type="evidence" value="ECO:0007669"/>
    <property type="project" value="UniProtKB-SubCell"/>
</dbReference>